<dbReference type="InterPro" id="IPR007684">
    <property type="entry name" value="Znf_Ogr/Delta"/>
</dbReference>
<dbReference type="RefSeq" id="WP_113668063.1">
    <property type="nucleotide sequence ID" value="NZ_BBJS01000010.1"/>
</dbReference>
<dbReference type="Pfam" id="PF04606">
    <property type="entry name" value="Ogr_Delta"/>
    <property type="match status" value="1"/>
</dbReference>
<dbReference type="GeneID" id="78526382"/>
<accession>A0A0C9LZY3</accession>
<evidence type="ECO:0000313" key="4">
    <source>
        <dbReference type="Proteomes" id="UP000032025"/>
    </source>
</evidence>
<organism evidence="3 4">
    <name type="scientific">Sphingomonas paucimobilis NBRC 13935</name>
    <dbReference type="NCBI Taxonomy" id="1219050"/>
    <lineage>
        <taxon>Bacteria</taxon>
        <taxon>Pseudomonadati</taxon>
        <taxon>Pseudomonadota</taxon>
        <taxon>Alphaproteobacteria</taxon>
        <taxon>Sphingomonadales</taxon>
        <taxon>Sphingomonadaceae</taxon>
        <taxon>Sphingomonas</taxon>
    </lineage>
</organism>
<feature type="compositionally biased region" description="Basic and acidic residues" evidence="1">
    <location>
        <begin position="79"/>
        <end position="89"/>
    </location>
</feature>
<keyword evidence="4" id="KW-1185">Reference proteome</keyword>
<name>A0A0C9LZY3_SPHPI</name>
<comment type="caution">
    <text evidence="3">The sequence shown here is derived from an EMBL/GenBank/DDBJ whole genome shotgun (WGS) entry which is preliminary data.</text>
</comment>
<gene>
    <name evidence="3" type="ORF">SP6_10_00250</name>
</gene>
<feature type="domain" description="Zinc finger Ogr/Delta-type" evidence="2">
    <location>
        <begin position="13"/>
        <end position="57"/>
    </location>
</feature>
<evidence type="ECO:0000259" key="2">
    <source>
        <dbReference type="Pfam" id="PF04606"/>
    </source>
</evidence>
<proteinExistence type="predicted"/>
<dbReference type="Proteomes" id="UP000032025">
    <property type="component" value="Unassembled WGS sequence"/>
</dbReference>
<protein>
    <submittedName>
        <fullName evidence="3">DNA, contig: SP610</fullName>
    </submittedName>
</protein>
<dbReference type="AlphaFoldDB" id="A0A0C9LZY3"/>
<feature type="region of interest" description="Disordered" evidence="1">
    <location>
        <begin position="73"/>
        <end position="102"/>
    </location>
</feature>
<sequence>MKKKLVRIPGIACPHCGSRAITRDSVHIDLLTRELRCVCDNDLCGHTMVVQLAVIRSIRPSDVPNPAVRLPFGQWRAKPANDDEKEPVNDNRPAAAESAPPG</sequence>
<evidence type="ECO:0000313" key="3">
    <source>
        <dbReference type="EMBL" id="GAN12445.1"/>
    </source>
</evidence>
<dbReference type="EMBL" id="BBJS01000010">
    <property type="protein sequence ID" value="GAN12445.1"/>
    <property type="molecule type" value="Genomic_DNA"/>
</dbReference>
<reference evidence="3 4" key="1">
    <citation type="submission" date="2014-08" db="EMBL/GenBank/DDBJ databases">
        <title>Whole genome shotgun sequence of Sphingomonas paucimobilis NBRC 13935.</title>
        <authorList>
            <person name="Hosoyama A."/>
            <person name="Hashimoto M."/>
            <person name="Hosoyama Y."/>
            <person name="Noguchi M."/>
            <person name="Uohara A."/>
            <person name="Ohji S."/>
            <person name="Katano-Makiyama Y."/>
            <person name="Ichikawa N."/>
            <person name="Kimura A."/>
            <person name="Yamazoe A."/>
            <person name="Fujita N."/>
        </authorList>
    </citation>
    <scope>NUCLEOTIDE SEQUENCE [LARGE SCALE GENOMIC DNA]</scope>
    <source>
        <strain evidence="3 4">NBRC 13935</strain>
    </source>
</reference>
<evidence type="ECO:0000256" key="1">
    <source>
        <dbReference type="SAM" id="MobiDB-lite"/>
    </source>
</evidence>